<dbReference type="AlphaFoldDB" id="A0A2K9NRT0"/>
<proteinExistence type="predicted"/>
<protein>
    <submittedName>
        <fullName evidence="1">Uncharacterized protein</fullName>
    </submittedName>
</protein>
<dbReference type="EMBL" id="CP025704">
    <property type="protein sequence ID" value="AUN97464.1"/>
    <property type="molecule type" value="Genomic_DNA"/>
</dbReference>
<reference evidence="1 2" key="1">
    <citation type="submission" date="2018-01" db="EMBL/GenBank/DDBJ databases">
        <title>Complete genome sequence of Bacteriovorax stolpii DSM12778.</title>
        <authorList>
            <person name="Tang B."/>
            <person name="Chang J."/>
        </authorList>
    </citation>
    <scope>NUCLEOTIDE SEQUENCE [LARGE SCALE GENOMIC DNA]</scope>
    <source>
        <strain evidence="1 2">DSM 12778</strain>
    </source>
</reference>
<sequence>MKLFLGLSALVLVSTANVQAADFFRCITKEEAVVAANSNFENLRKELKDKSSFWVPRQTVREYIQGMQFSENEGKYVTGVLAKWTCYAGSDCYVGIEVSCDGTTGTYLYND</sequence>
<organism evidence="1 2">
    <name type="scientific">Bacteriovorax stolpii</name>
    <name type="common">Bdellovibrio stolpii</name>
    <dbReference type="NCBI Taxonomy" id="960"/>
    <lineage>
        <taxon>Bacteria</taxon>
        <taxon>Pseudomonadati</taxon>
        <taxon>Bdellovibrionota</taxon>
        <taxon>Bacteriovoracia</taxon>
        <taxon>Bacteriovoracales</taxon>
        <taxon>Bacteriovoracaceae</taxon>
        <taxon>Bacteriovorax</taxon>
    </lineage>
</organism>
<dbReference type="RefSeq" id="WP_102242759.1">
    <property type="nucleotide sequence ID" value="NZ_CP025704.1"/>
</dbReference>
<dbReference type="KEGG" id="bsto:C0V70_04935"/>
<gene>
    <name evidence="1" type="ORF">C0V70_04935</name>
</gene>
<evidence type="ECO:0000313" key="1">
    <source>
        <dbReference type="EMBL" id="AUN97464.1"/>
    </source>
</evidence>
<keyword evidence="2" id="KW-1185">Reference proteome</keyword>
<accession>A0A2K9NRT0</accession>
<name>A0A2K9NRT0_BACTC</name>
<evidence type="ECO:0000313" key="2">
    <source>
        <dbReference type="Proteomes" id="UP000235584"/>
    </source>
</evidence>
<dbReference type="Proteomes" id="UP000235584">
    <property type="component" value="Chromosome"/>
</dbReference>